<dbReference type="PANTHER" id="PTHR11070:SF48">
    <property type="entry name" value="ATP-DEPENDENT HELICASE_NUCLEASE SUBUNIT A"/>
    <property type="match status" value="1"/>
</dbReference>
<feature type="domain" description="UvrD-like helicase ATP-binding" evidence="16">
    <location>
        <begin position="3"/>
        <end position="445"/>
    </location>
</feature>
<dbReference type="InterPro" id="IPR011604">
    <property type="entry name" value="PDDEXK-like_dom_sf"/>
</dbReference>
<dbReference type="SUPFAM" id="SSF52980">
    <property type="entry name" value="Restriction endonuclease-like"/>
    <property type="match status" value="1"/>
</dbReference>
<dbReference type="Gene3D" id="3.90.320.10">
    <property type="match status" value="1"/>
</dbReference>
<comment type="caution">
    <text evidence="18">The sequence shown here is derived from an EMBL/GenBank/DDBJ whole genome shotgun (WGS) entry which is preliminary data.</text>
</comment>
<protein>
    <recommendedName>
        <fullName evidence="12">DNA 3'-5' helicase</fullName>
        <ecNumber evidence="12">5.6.2.4</ecNumber>
    </recommendedName>
</protein>
<evidence type="ECO:0000256" key="11">
    <source>
        <dbReference type="ARBA" id="ARBA00034617"/>
    </source>
</evidence>
<dbReference type="EC" id="5.6.2.4" evidence="12"/>
<evidence type="ECO:0000313" key="18">
    <source>
        <dbReference type="EMBL" id="PTX64426.1"/>
    </source>
</evidence>
<feature type="binding site" evidence="14">
    <location>
        <begin position="24"/>
        <end position="31"/>
    </location>
    <ligand>
        <name>ATP</name>
        <dbReference type="ChEBI" id="CHEBI:30616"/>
    </ligand>
</feature>
<dbReference type="Gene3D" id="3.40.50.300">
    <property type="entry name" value="P-loop containing nucleotide triphosphate hydrolases"/>
    <property type="match status" value="3"/>
</dbReference>
<evidence type="ECO:0000313" key="19">
    <source>
        <dbReference type="Proteomes" id="UP000244240"/>
    </source>
</evidence>
<dbReference type="InterPro" id="IPR027417">
    <property type="entry name" value="P-loop_NTPase"/>
</dbReference>
<sequence length="1181" mass="135247">MSLRMTPDQTRAVESLDTDCIVSAGAGSGKTRVLVERFLRILEEHGEDPDILERIVAITFTEKAATEMKDRVRQGLKDRLENARKRDDTEAADRWYRLLTEAERTRITTIHSFCTRLLRDFPVEAGVDPGFSVMDETEAGMLLRETVEASLPRVTELPDPGRTHLEQWISHWGVEGCIPWVMEACHRMAGNGWDPGDLLHRTRSHLHLTAGKLQAEWRERREALLMLADPLMHLKGGKKLQTFQRDWPGLSLEILEAGNPADLISPLEELGKLLQGNWGKKTEITAPRDRLKEEVQELLNVATGLTLMPVEREMSEAMGSLLAEVHQRYVRAKRERSALDFDDLQTRAIHLLRDHPKVLDRVRDSIRFLMVDEFQDTNDGQKKLVDLLCGDPASSPPGKLFVVGDPKQSIYRFRGAEVRVFGETREEIRSRGGREVNLVDNFRSDPALVDFVNLLFGRLMSGDPTSPNHYRETVANREPKDGLRVEYLPVPDSKACPEGKDPRDVEAERVARRIRQLLDEGTPPGEIAVLFQAMTHVKRYEKALVRRGIPFYVVKGRGFYDRQEVVDVLHYLRFLADPGDLLSLTGVLRSPFCGVSDGTILALTREPGWEQSPGRWPEIEGIREGERQKLAGFADQLARARRWAGRLPVAELIERLLESSGYRHVLWATPQGKQARANLDKLVHLARGQKHQGGSIETFLQSVEEWQTVQQETEAAVEPEDGNSVKLMTIHQSKGLEFPVVFVPDLSRSPNVNQSDVTVDREFGLVLLLRGIAGVRGEPFRWRKWKEREQRLEREESVRLFYVAATRAEHRLILSGVPQEHKGGKKGEPILSADTWSKWLDGVFGFDRIDWERENWDLGEKEVVLRVHPREEEEGDPKPPEAASPLASGWFEQPEAVSPEESPAREAATAMEPRGWQPVDRPEISVTDIMTLVNCPRKYFYSRILGISFPAGWTEEPEEELRDEEESFLLTPQRKGEMVHRMIEECPPSFGDESLEDFWERMMDLFRVNPSVRTEVRRELQPLFEAYRNSRFHRDAHRYSQVEREARFVRVLADLEVEGVVDRLHCTPDGSWELVDYKTNGIRAEEVEATAREYLPQMQLYVLAAREKWGRQVSRATLFFLHPGKEFSWEVDDEWVRQAEEHLAETSRLFLRGQGIEDYSPRPGKRCGYCEFRHFCGAAGN</sequence>
<dbReference type="InterPro" id="IPR011335">
    <property type="entry name" value="Restrct_endonuc-II-like"/>
</dbReference>
<evidence type="ECO:0000256" key="2">
    <source>
        <dbReference type="ARBA" id="ARBA00022741"/>
    </source>
</evidence>
<comment type="catalytic activity">
    <reaction evidence="13">
        <text>ATP + H2O = ADP + phosphate + H(+)</text>
        <dbReference type="Rhea" id="RHEA:13065"/>
        <dbReference type="ChEBI" id="CHEBI:15377"/>
        <dbReference type="ChEBI" id="CHEBI:15378"/>
        <dbReference type="ChEBI" id="CHEBI:30616"/>
        <dbReference type="ChEBI" id="CHEBI:43474"/>
        <dbReference type="ChEBI" id="CHEBI:456216"/>
        <dbReference type="EC" id="5.6.2.4"/>
    </reaction>
</comment>
<evidence type="ECO:0000256" key="10">
    <source>
        <dbReference type="ARBA" id="ARBA00023235"/>
    </source>
</evidence>
<evidence type="ECO:0000256" key="14">
    <source>
        <dbReference type="PROSITE-ProRule" id="PRU00560"/>
    </source>
</evidence>
<dbReference type="InterPro" id="IPR000212">
    <property type="entry name" value="DNA_helicase_UvrD/REP"/>
</dbReference>
<dbReference type="Gene3D" id="3.30.160.800">
    <property type="match status" value="1"/>
</dbReference>
<dbReference type="Pfam" id="PF13361">
    <property type="entry name" value="UvrD_C"/>
    <property type="match status" value="2"/>
</dbReference>
<evidence type="ECO:0000256" key="7">
    <source>
        <dbReference type="ARBA" id="ARBA00022840"/>
    </source>
</evidence>
<evidence type="ECO:0000256" key="4">
    <source>
        <dbReference type="ARBA" id="ARBA00022801"/>
    </source>
</evidence>
<dbReference type="Pfam" id="PF00580">
    <property type="entry name" value="UvrD-helicase"/>
    <property type="match status" value="1"/>
</dbReference>
<dbReference type="InterPro" id="IPR014017">
    <property type="entry name" value="DNA_helicase_UvrD-like_C"/>
</dbReference>
<dbReference type="GO" id="GO:0033202">
    <property type="term" value="C:DNA helicase complex"/>
    <property type="evidence" value="ECO:0007669"/>
    <property type="project" value="TreeGrafter"/>
</dbReference>
<gene>
    <name evidence="18" type="ORF">C8P63_103212</name>
</gene>
<dbReference type="OrthoDB" id="9810135at2"/>
<dbReference type="Gene3D" id="1.10.486.10">
    <property type="entry name" value="PCRA, domain 4"/>
    <property type="match status" value="1"/>
</dbReference>
<evidence type="ECO:0000256" key="9">
    <source>
        <dbReference type="ARBA" id="ARBA00023204"/>
    </source>
</evidence>
<reference evidence="18 19" key="1">
    <citation type="submission" date="2018-04" db="EMBL/GenBank/DDBJ databases">
        <title>Genomic Encyclopedia of Archaeal and Bacterial Type Strains, Phase II (KMG-II): from individual species to whole genera.</title>
        <authorList>
            <person name="Goeker M."/>
        </authorList>
    </citation>
    <scope>NUCLEOTIDE SEQUENCE [LARGE SCALE GENOMIC DNA]</scope>
    <source>
        <strain evidence="18 19">DSM 45787</strain>
    </source>
</reference>
<dbReference type="Proteomes" id="UP000244240">
    <property type="component" value="Unassembled WGS sequence"/>
</dbReference>
<keyword evidence="5 14" id="KW-0347">Helicase</keyword>
<dbReference type="PROSITE" id="PS51198">
    <property type="entry name" value="UVRD_HELICASE_ATP_BIND"/>
    <property type="match status" value="1"/>
</dbReference>
<keyword evidence="4 14" id="KW-0378">Hydrolase</keyword>
<dbReference type="RefSeq" id="WP_108021973.1">
    <property type="nucleotide sequence ID" value="NZ_QBKR01000003.1"/>
</dbReference>
<evidence type="ECO:0000256" key="1">
    <source>
        <dbReference type="ARBA" id="ARBA00022722"/>
    </source>
</evidence>
<keyword evidence="9" id="KW-0234">DNA repair</keyword>
<keyword evidence="2 14" id="KW-0547">Nucleotide-binding</keyword>
<feature type="domain" description="UvrD-like helicase C-terminal" evidence="17">
    <location>
        <begin position="464"/>
        <end position="735"/>
    </location>
</feature>
<evidence type="ECO:0000256" key="3">
    <source>
        <dbReference type="ARBA" id="ARBA00022763"/>
    </source>
</evidence>
<feature type="region of interest" description="Disordered" evidence="15">
    <location>
        <begin position="867"/>
        <end position="886"/>
    </location>
</feature>
<keyword evidence="3" id="KW-0227">DNA damage</keyword>
<evidence type="ECO:0000259" key="17">
    <source>
        <dbReference type="PROSITE" id="PS51217"/>
    </source>
</evidence>
<feature type="region of interest" description="Disordered" evidence="15">
    <location>
        <begin position="894"/>
        <end position="919"/>
    </location>
</feature>
<dbReference type="InterPro" id="IPR038726">
    <property type="entry name" value="PDDEXK_AddAB-type"/>
</dbReference>
<keyword evidence="10" id="KW-0413">Isomerase</keyword>
<dbReference type="GO" id="GO:0003677">
    <property type="term" value="F:DNA binding"/>
    <property type="evidence" value="ECO:0007669"/>
    <property type="project" value="UniProtKB-KW"/>
</dbReference>
<dbReference type="PROSITE" id="PS51217">
    <property type="entry name" value="UVRD_HELICASE_CTER"/>
    <property type="match status" value="1"/>
</dbReference>
<dbReference type="Pfam" id="PF12705">
    <property type="entry name" value="PDDEXK_1"/>
    <property type="match status" value="1"/>
</dbReference>
<dbReference type="GO" id="GO:0004527">
    <property type="term" value="F:exonuclease activity"/>
    <property type="evidence" value="ECO:0007669"/>
    <property type="project" value="UniProtKB-KW"/>
</dbReference>
<evidence type="ECO:0000256" key="8">
    <source>
        <dbReference type="ARBA" id="ARBA00023125"/>
    </source>
</evidence>
<dbReference type="GO" id="GO:0000725">
    <property type="term" value="P:recombinational repair"/>
    <property type="evidence" value="ECO:0007669"/>
    <property type="project" value="TreeGrafter"/>
</dbReference>
<evidence type="ECO:0000256" key="12">
    <source>
        <dbReference type="ARBA" id="ARBA00034808"/>
    </source>
</evidence>
<evidence type="ECO:0000259" key="16">
    <source>
        <dbReference type="PROSITE" id="PS51198"/>
    </source>
</evidence>
<dbReference type="SUPFAM" id="SSF52540">
    <property type="entry name" value="P-loop containing nucleoside triphosphate hydrolases"/>
    <property type="match status" value="1"/>
</dbReference>
<keyword evidence="1" id="KW-0540">Nuclease</keyword>
<keyword evidence="6" id="KW-0269">Exonuclease</keyword>
<keyword evidence="19" id="KW-1185">Reference proteome</keyword>
<keyword evidence="7 14" id="KW-0067">ATP-binding</keyword>
<evidence type="ECO:0000256" key="15">
    <source>
        <dbReference type="SAM" id="MobiDB-lite"/>
    </source>
</evidence>
<name>A0A2T6C824_9BACL</name>
<evidence type="ECO:0000256" key="13">
    <source>
        <dbReference type="ARBA" id="ARBA00048988"/>
    </source>
</evidence>
<organism evidence="18 19">
    <name type="scientific">Melghirimyces profundicolus</name>
    <dbReference type="NCBI Taxonomy" id="1242148"/>
    <lineage>
        <taxon>Bacteria</taxon>
        <taxon>Bacillati</taxon>
        <taxon>Bacillota</taxon>
        <taxon>Bacilli</taxon>
        <taxon>Bacillales</taxon>
        <taxon>Thermoactinomycetaceae</taxon>
        <taxon>Melghirimyces</taxon>
    </lineage>
</organism>
<keyword evidence="8" id="KW-0238">DNA-binding</keyword>
<proteinExistence type="predicted"/>
<dbReference type="EMBL" id="QBKR01000003">
    <property type="protein sequence ID" value="PTX64426.1"/>
    <property type="molecule type" value="Genomic_DNA"/>
</dbReference>
<evidence type="ECO:0000256" key="6">
    <source>
        <dbReference type="ARBA" id="ARBA00022839"/>
    </source>
</evidence>
<dbReference type="PANTHER" id="PTHR11070">
    <property type="entry name" value="UVRD / RECB / PCRA DNA HELICASE FAMILY MEMBER"/>
    <property type="match status" value="1"/>
</dbReference>
<evidence type="ECO:0000256" key="5">
    <source>
        <dbReference type="ARBA" id="ARBA00022806"/>
    </source>
</evidence>
<accession>A0A2T6C824</accession>
<feature type="compositionally biased region" description="Basic and acidic residues" evidence="15">
    <location>
        <begin position="867"/>
        <end position="879"/>
    </location>
</feature>
<dbReference type="GO" id="GO:0043138">
    <property type="term" value="F:3'-5' DNA helicase activity"/>
    <property type="evidence" value="ECO:0007669"/>
    <property type="project" value="UniProtKB-EC"/>
</dbReference>
<dbReference type="AlphaFoldDB" id="A0A2T6C824"/>
<dbReference type="GO" id="GO:0005829">
    <property type="term" value="C:cytosol"/>
    <property type="evidence" value="ECO:0007669"/>
    <property type="project" value="TreeGrafter"/>
</dbReference>
<dbReference type="CDD" id="cd17932">
    <property type="entry name" value="DEXQc_UvrD"/>
    <property type="match status" value="1"/>
</dbReference>
<comment type="catalytic activity">
    <reaction evidence="11">
        <text>Couples ATP hydrolysis with the unwinding of duplex DNA by translocating in the 3'-5' direction.</text>
        <dbReference type="EC" id="5.6.2.4"/>
    </reaction>
</comment>
<dbReference type="InterPro" id="IPR014016">
    <property type="entry name" value="UvrD-like_ATP-bd"/>
</dbReference>
<dbReference type="GO" id="GO:0005524">
    <property type="term" value="F:ATP binding"/>
    <property type="evidence" value="ECO:0007669"/>
    <property type="project" value="UniProtKB-UniRule"/>
</dbReference>